<dbReference type="AlphaFoldDB" id="A0AAJ7DUP1"/>
<dbReference type="GeneID" id="105361558"/>
<dbReference type="EC" id="2.5.1.18" evidence="2"/>
<dbReference type="FunFam" id="3.40.30.10:FF:000035">
    <property type="entry name" value="hematopoietic prostaglandin D synthase"/>
    <property type="match status" value="1"/>
</dbReference>
<dbReference type="SFLD" id="SFLDG01205">
    <property type="entry name" value="AMPS.1"/>
    <property type="match status" value="1"/>
</dbReference>
<evidence type="ECO:0000256" key="4">
    <source>
        <dbReference type="ARBA" id="ARBA00038317"/>
    </source>
</evidence>
<dbReference type="PANTHER" id="PTHR11571:SF224">
    <property type="entry name" value="HEMATOPOIETIC PROSTAGLANDIN D SYNTHASE"/>
    <property type="match status" value="1"/>
</dbReference>
<evidence type="ECO:0000313" key="9">
    <source>
        <dbReference type="RefSeq" id="XP_011497084.1"/>
    </source>
</evidence>
<dbReference type="Proteomes" id="UP000695007">
    <property type="component" value="Unplaced"/>
</dbReference>
<dbReference type="RefSeq" id="XP_011497084.1">
    <property type="nucleotide sequence ID" value="XM_011498782.1"/>
</dbReference>
<dbReference type="CDD" id="cd03192">
    <property type="entry name" value="GST_C_Sigma_like"/>
    <property type="match status" value="1"/>
</dbReference>
<evidence type="ECO:0000313" key="8">
    <source>
        <dbReference type="Proteomes" id="UP000695007"/>
    </source>
</evidence>
<dbReference type="InterPro" id="IPR004045">
    <property type="entry name" value="Glutathione_S-Trfase_N"/>
</dbReference>
<dbReference type="SUPFAM" id="SSF47616">
    <property type="entry name" value="GST C-terminal domain-like"/>
    <property type="match status" value="1"/>
</dbReference>
<evidence type="ECO:0000256" key="5">
    <source>
        <dbReference type="ARBA" id="ARBA00047960"/>
    </source>
</evidence>
<comment type="catalytic activity">
    <reaction evidence="5">
        <text>RX + glutathione = an S-substituted glutathione + a halide anion + H(+)</text>
        <dbReference type="Rhea" id="RHEA:16437"/>
        <dbReference type="ChEBI" id="CHEBI:15378"/>
        <dbReference type="ChEBI" id="CHEBI:16042"/>
        <dbReference type="ChEBI" id="CHEBI:17792"/>
        <dbReference type="ChEBI" id="CHEBI:57925"/>
        <dbReference type="ChEBI" id="CHEBI:90779"/>
        <dbReference type="EC" id="2.5.1.18"/>
    </reaction>
</comment>
<dbReference type="InterPro" id="IPR036249">
    <property type="entry name" value="Thioredoxin-like_sf"/>
</dbReference>
<gene>
    <name evidence="9" type="primary">LOC105361558</name>
</gene>
<keyword evidence="8" id="KW-1185">Reference proteome</keyword>
<evidence type="ECO:0000259" key="7">
    <source>
        <dbReference type="PROSITE" id="PS50405"/>
    </source>
</evidence>
<dbReference type="InterPro" id="IPR036282">
    <property type="entry name" value="Glutathione-S-Trfase_C_sf"/>
</dbReference>
<dbReference type="PANTHER" id="PTHR11571">
    <property type="entry name" value="GLUTATHIONE S-TRANSFERASE"/>
    <property type="match status" value="1"/>
</dbReference>
<dbReference type="InterPro" id="IPR040079">
    <property type="entry name" value="Glutathione_S-Trfase"/>
</dbReference>
<proteinExistence type="inferred from homology"/>
<dbReference type="PROSITE" id="PS50405">
    <property type="entry name" value="GST_CTER"/>
    <property type="match status" value="1"/>
</dbReference>
<evidence type="ECO:0000256" key="1">
    <source>
        <dbReference type="ARBA" id="ARBA00011738"/>
    </source>
</evidence>
<dbReference type="GO" id="GO:0006749">
    <property type="term" value="P:glutathione metabolic process"/>
    <property type="evidence" value="ECO:0007669"/>
    <property type="project" value="TreeGrafter"/>
</dbReference>
<feature type="domain" description="GST N-terminal" evidence="6">
    <location>
        <begin position="2"/>
        <end position="79"/>
    </location>
</feature>
<dbReference type="SFLD" id="SFLDG00363">
    <property type="entry name" value="AMPS_(cytGST):_Alpha-__Mu-__Pi"/>
    <property type="match status" value="1"/>
</dbReference>
<evidence type="ECO:0000256" key="2">
    <source>
        <dbReference type="ARBA" id="ARBA00012452"/>
    </source>
</evidence>
<dbReference type="InterPro" id="IPR004046">
    <property type="entry name" value="GST_C"/>
</dbReference>
<feature type="domain" description="GST C-terminal" evidence="7">
    <location>
        <begin position="81"/>
        <end position="202"/>
    </location>
</feature>
<comment type="similarity">
    <text evidence="4">Belongs to the GST superfamily. Sigma family.</text>
</comment>
<comment type="subunit">
    <text evidence="1">Homodimer.</text>
</comment>
<dbReference type="Gene3D" id="1.20.1050.10">
    <property type="match status" value="1"/>
</dbReference>
<evidence type="ECO:0000256" key="3">
    <source>
        <dbReference type="ARBA" id="ARBA00022679"/>
    </source>
</evidence>
<dbReference type="InterPro" id="IPR050213">
    <property type="entry name" value="GST_superfamily"/>
</dbReference>
<dbReference type="PROSITE" id="PS50404">
    <property type="entry name" value="GST_NTER"/>
    <property type="match status" value="1"/>
</dbReference>
<evidence type="ECO:0000259" key="6">
    <source>
        <dbReference type="PROSITE" id="PS50404"/>
    </source>
</evidence>
<dbReference type="GO" id="GO:0004364">
    <property type="term" value="F:glutathione transferase activity"/>
    <property type="evidence" value="ECO:0007669"/>
    <property type="project" value="UniProtKB-EC"/>
</dbReference>
<protein>
    <recommendedName>
        <fullName evidence="2">glutathione transferase</fullName>
        <ecNumber evidence="2">2.5.1.18</ecNumber>
    </recommendedName>
</protein>
<dbReference type="KEGG" id="csol:105361558"/>
<dbReference type="Gene3D" id="3.40.30.10">
    <property type="entry name" value="Glutaredoxin"/>
    <property type="match status" value="1"/>
</dbReference>
<reference evidence="9" key="1">
    <citation type="submission" date="2025-08" db="UniProtKB">
        <authorList>
            <consortium name="RefSeq"/>
        </authorList>
    </citation>
    <scope>IDENTIFICATION</scope>
</reference>
<dbReference type="CDD" id="cd03039">
    <property type="entry name" value="GST_N_Sigma_like"/>
    <property type="match status" value="1"/>
</dbReference>
<dbReference type="GO" id="GO:0004602">
    <property type="term" value="F:glutathione peroxidase activity"/>
    <property type="evidence" value="ECO:0007669"/>
    <property type="project" value="UniProtKB-ARBA"/>
</dbReference>
<organism evidence="8 9">
    <name type="scientific">Ceratosolen solmsi marchali</name>
    <dbReference type="NCBI Taxonomy" id="326594"/>
    <lineage>
        <taxon>Eukaryota</taxon>
        <taxon>Metazoa</taxon>
        <taxon>Ecdysozoa</taxon>
        <taxon>Arthropoda</taxon>
        <taxon>Hexapoda</taxon>
        <taxon>Insecta</taxon>
        <taxon>Pterygota</taxon>
        <taxon>Neoptera</taxon>
        <taxon>Endopterygota</taxon>
        <taxon>Hymenoptera</taxon>
        <taxon>Apocrita</taxon>
        <taxon>Proctotrupomorpha</taxon>
        <taxon>Chalcidoidea</taxon>
        <taxon>Agaonidae</taxon>
        <taxon>Agaoninae</taxon>
        <taxon>Ceratosolen</taxon>
    </lineage>
</organism>
<sequence>MPTYKLTYFPNKGLAEPIRFLFNYANIDFVDVRLKDDEWLQLKPSTLFGQIPILEVDGKKINQSTAICRYLAKQFGLTGKNDWENLEIDATVDTINDLRIMISTTHRETNPEVKAQKDKAAGIAIPFFMNRLDEQVSVNGGFFVGGKLTWVDIVFAALLDTLNFRAGFDIIEKKENLKKLVEFVFKQPNIKIWLLKRPRTDY</sequence>
<dbReference type="Pfam" id="PF02798">
    <property type="entry name" value="GST_N"/>
    <property type="match status" value="1"/>
</dbReference>
<dbReference type="InterPro" id="IPR010987">
    <property type="entry name" value="Glutathione-S-Trfase_C-like"/>
</dbReference>
<dbReference type="SFLD" id="SFLDS00019">
    <property type="entry name" value="Glutathione_Transferase_(cytos"/>
    <property type="match status" value="1"/>
</dbReference>
<dbReference type="FunFam" id="1.20.1050.10:FF:000030">
    <property type="entry name" value="Glutathione S-transferase S1"/>
    <property type="match status" value="1"/>
</dbReference>
<dbReference type="Pfam" id="PF14497">
    <property type="entry name" value="GST_C_3"/>
    <property type="match status" value="1"/>
</dbReference>
<name>A0AAJ7DUP1_9HYME</name>
<dbReference type="SUPFAM" id="SSF52833">
    <property type="entry name" value="Thioredoxin-like"/>
    <property type="match status" value="1"/>
</dbReference>
<accession>A0AAJ7DUP1</accession>
<keyword evidence="3" id="KW-0808">Transferase</keyword>